<evidence type="ECO:0000256" key="4">
    <source>
        <dbReference type="ARBA" id="ARBA00022737"/>
    </source>
</evidence>
<dbReference type="PROSITE" id="PS00107">
    <property type="entry name" value="PROTEIN_KINASE_ATP"/>
    <property type="match status" value="1"/>
</dbReference>
<dbReference type="GO" id="GO:0006913">
    <property type="term" value="P:nucleocytoplasmic transport"/>
    <property type="evidence" value="ECO:0007669"/>
    <property type="project" value="TreeGrafter"/>
</dbReference>
<dbReference type="Gene3D" id="1.10.510.10">
    <property type="entry name" value="Transferase(Phosphotransferase) domain 1"/>
    <property type="match status" value="1"/>
</dbReference>
<dbReference type="Pfam" id="PF13516">
    <property type="entry name" value="LRR_6"/>
    <property type="match status" value="4"/>
</dbReference>
<dbReference type="GO" id="GO:0005096">
    <property type="term" value="F:GTPase activator activity"/>
    <property type="evidence" value="ECO:0007669"/>
    <property type="project" value="UniProtKB-KW"/>
</dbReference>
<keyword evidence="10" id="KW-1185">Reference proteome</keyword>
<dbReference type="PROSITE" id="PS50011">
    <property type="entry name" value="PROTEIN_KINASE_DOM"/>
    <property type="match status" value="1"/>
</dbReference>
<evidence type="ECO:0000256" key="1">
    <source>
        <dbReference type="ARBA" id="ARBA00022468"/>
    </source>
</evidence>
<dbReference type="GO" id="GO:0005524">
    <property type="term" value="F:ATP binding"/>
    <property type="evidence" value="ECO:0007669"/>
    <property type="project" value="UniProtKB-UniRule"/>
</dbReference>
<proteinExistence type="predicted"/>
<evidence type="ECO:0000313" key="10">
    <source>
        <dbReference type="Proteomes" id="UP000070544"/>
    </source>
</evidence>
<evidence type="ECO:0000256" key="2">
    <source>
        <dbReference type="ARBA" id="ARBA00022527"/>
    </source>
</evidence>
<evidence type="ECO:0000256" key="6">
    <source>
        <dbReference type="ARBA" id="ARBA00022840"/>
    </source>
</evidence>
<keyword evidence="3" id="KW-0433">Leucine-rich repeat</keyword>
<evidence type="ECO:0000256" key="7">
    <source>
        <dbReference type="PROSITE-ProRule" id="PRU10141"/>
    </source>
</evidence>
<dbReference type="OMA" id="IVAHLPQ"/>
<dbReference type="SMART" id="SM00368">
    <property type="entry name" value="LRR_RI"/>
    <property type="match status" value="15"/>
</dbReference>
<dbReference type="InterPro" id="IPR032675">
    <property type="entry name" value="LRR_dom_sf"/>
</dbReference>
<evidence type="ECO:0000313" key="9">
    <source>
        <dbReference type="EMBL" id="KXS16785.1"/>
    </source>
</evidence>
<dbReference type="GO" id="GO:0031267">
    <property type="term" value="F:small GTPase binding"/>
    <property type="evidence" value="ECO:0007669"/>
    <property type="project" value="TreeGrafter"/>
</dbReference>
<dbReference type="PANTHER" id="PTHR24113:SF12">
    <property type="entry name" value="RAN GTPASE-ACTIVATING PROTEIN 1"/>
    <property type="match status" value="1"/>
</dbReference>
<dbReference type="InterPro" id="IPR027038">
    <property type="entry name" value="RanGap"/>
</dbReference>
<dbReference type="InterPro" id="IPR008271">
    <property type="entry name" value="Ser/Thr_kinase_AS"/>
</dbReference>
<keyword evidence="5 7" id="KW-0547">Nucleotide-binding</keyword>
<dbReference type="InterPro" id="IPR001611">
    <property type="entry name" value="Leu-rich_rpt"/>
</dbReference>
<name>A0A139AK33_GONPJ</name>
<dbReference type="GO" id="GO:0005634">
    <property type="term" value="C:nucleus"/>
    <property type="evidence" value="ECO:0007669"/>
    <property type="project" value="TreeGrafter"/>
</dbReference>
<protein>
    <submittedName>
        <fullName evidence="9">RNI-like protein</fullName>
    </submittedName>
</protein>
<dbReference type="AlphaFoldDB" id="A0A139AK33"/>
<evidence type="ECO:0000259" key="8">
    <source>
        <dbReference type="PROSITE" id="PS50011"/>
    </source>
</evidence>
<dbReference type="GO" id="GO:0048471">
    <property type="term" value="C:perinuclear region of cytoplasm"/>
    <property type="evidence" value="ECO:0007669"/>
    <property type="project" value="TreeGrafter"/>
</dbReference>
<keyword evidence="2" id="KW-0723">Serine/threonine-protein kinase</keyword>
<evidence type="ECO:0000256" key="3">
    <source>
        <dbReference type="ARBA" id="ARBA00022614"/>
    </source>
</evidence>
<dbReference type="Proteomes" id="UP000070544">
    <property type="component" value="Unassembled WGS sequence"/>
</dbReference>
<dbReference type="Pfam" id="PF07714">
    <property type="entry name" value="PK_Tyr_Ser-Thr"/>
    <property type="match status" value="1"/>
</dbReference>
<keyword evidence="6 7" id="KW-0067">ATP-binding</keyword>
<dbReference type="InterPro" id="IPR017441">
    <property type="entry name" value="Protein_kinase_ATP_BS"/>
</dbReference>
<organism evidence="9 10">
    <name type="scientific">Gonapodya prolifera (strain JEL478)</name>
    <name type="common">Monoblepharis prolifera</name>
    <dbReference type="NCBI Taxonomy" id="1344416"/>
    <lineage>
        <taxon>Eukaryota</taxon>
        <taxon>Fungi</taxon>
        <taxon>Fungi incertae sedis</taxon>
        <taxon>Chytridiomycota</taxon>
        <taxon>Chytridiomycota incertae sedis</taxon>
        <taxon>Monoblepharidomycetes</taxon>
        <taxon>Monoblepharidales</taxon>
        <taxon>Gonapodyaceae</taxon>
        <taxon>Gonapodya</taxon>
    </lineage>
</organism>
<dbReference type="InterPro" id="IPR000719">
    <property type="entry name" value="Prot_kinase_dom"/>
</dbReference>
<dbReference type="PROSITE" id="PS00108">
    <property type="entry name" value="PROTEIN_KINASE_ST"/>
    <property type="match status" value="1"/>
</dbReference>
<dbReference type="OrthoDB" id="5581784at2759"/>
<keyword evidence="1" id="KW-0343">GTPase activation</keyword>
<gene>
    <name evidence="9" type="ORF">M427DRAFT_284413</name>
</gene>
<dbReference type="STRING" id="1344416.A0A139AK33"/>
<dbReference type="Gene3D" id="3.80.10.10">
    <property type="entry name" value="Ribonuclease Inhibitor"/>
    <property type="match status" value="3"/>
</dbReference>
<keyword evidence="2" id="KW-0808">Transferase</keyword>
<sequence>MEGNPVPSDVSVGGHDWWLNPEDVIWSKEHKLGEGGFGDVYRGLFRGVTPVAVKVLRLSRQDAPDKVRMFLSETETWWKLRNHANVLNLFGASLDPSLLVSPLCQNGDAQHYLKRNPKANRVKLLSDIARGMAFLHAENIVHADLKPLNILIGDDGQGLVADFGSSKQEKGNVDRTIGNRAGTWLFMPPERLRGEGPTSKEGDVFAFGMTAFQLWGSGPLYPNVSEADIVAHLSRVANEGVRPDIDALDDMPDGLKELIKACWDGDKQARPTFTQIVETLGTMIPHGSNSDAPRDNNIGSYNDGVDIWLLSAERTSKLAPKGPSADEYPLLSGWIVTVANDYVSSSDVAFRLLAGDKFSIQLATSDGTCYGTNTSTRESGVVSQIDKVLDLDVPLAVVRYVQGKDDALELQGKILVEHQADMISGSLLLRNDVKRLLFGGSNIVTILGHEKVADAIKGCEQLVHLDLSGLGIREASAKTISAGLKPLTQLEKLWIQNNHFGPLGSAAIAESLLSWKTGSLTELRADACKIGSKGAVALSKALRLHRSVERLGLSDNDILDEGVLAVADALSFNSKLCFLSIRNNGITNVGLKSLAYVLRVKAQMTHLTLAGNAFGESGAKDLAVAVSAMPQLLYLNLAANELGKGGAKDLAEALKSTSKLRSLILARCNLGEYGTSLIASALMHLPSLSHVELGANSCGAVGAKSVCEALKSKSSLRVFGFSRNMSGKSGARSLAEMFGQREQLSMLDMSWNFLGPEGMKILCENFEVSETLEDIFLENNNLSDRGVAELGKVIRSGKGLRRLNLSANGIHERGIKSLTEALNGHIELRSIALSKNRFGPEGAKALSDVIKFCSMLESLDINDTAIGDSGLAPIALALANKANLAVLQLKKSPHIKRHETTFPAQGLQDASEDTIGRQRDWSGRCRRPCGLFVKFTIPSKSVLGQHPGFQRWHFVNT</sequence>
<reference evidence="9 10" key="1">
    <citation type="journal article" date="2015" name="Genome Biol. Evol.">
        <title>Phylogenomic analyses indicate that early fungi evolved digesting cell walls of algal ancestors of land plants.</title>
        <authorList>
            <person name="Chang Y."/>
            <person name="Wang S."/>
            <person name="Sekimoto S."/>
            <person name="Aerts A.L."/>
            <person name="Choi C."/>
            <person name="Clum A."/>
            <person name="LaButti K.M."/>
            <person name="Lindquist E.A."/>
            <person name="Yee Ngan C."/>
            <person name="Ohm R.A."/>
            <person name="Salamov A.A."/>
            <person name="Grigoriev I.V."/>
            <person name="Spatafora J.W."/>
            <person name="Berbee M.L."/>
        </authorList>
    </citation>
    <scope>NUCLEOTIDE SEQUENCE [LARGE SCALE GENOMIC DNA]</scope>
    <source>
        <strain evidence="9 10">JEL478</strain>
    </source>
</reference>
<dbReference type="SMART" id="SM00220">
    <property type="entry name" value="S_TKc"/>
    <property type="match status" value="1"/>
</dbReference>
<evidence type="ECO:0000256" key="5">
    <source>
        <dbReference type="ARBA" id="ARBA00022741"/>
    </source>
</evidence>
<dbReference type="InterPro" id="IPR011009">
    <property type="entry name" value="Kinase-like_dom_sf"/>
</dbReference>
<dbReference type="GO" id="GO:0005829">
    <property type="term" value="C:cytosol"/>
    <property type="evidence" value="ECO:0007669"/>
    <property type="project" value="TreeGrafter"/>
</dbReference>
<dbReference type="SUPFAM" id="SSF56112">
    <property type="entry name" value="Protein kinase-like (PK-like)"/>
    <property type="match status" value="1"/>
</dbReference>
<dbReference type="EMBL" id="KQ965750">
    <property type="protein sequence ID" value="KXS16785.1"/>
    <property type="molecule type" value="Genomic_DNA"/>
</dbReference>
<dbReference type="GO" id="GO:0004674">
    <property type="term" value="F:protein serine/threonine kinase activity"/>
    <property type="evidence" value="ECO:0007669"/>
    <property type="project" value="UniProtKB-KW"/>
</dbReference>
<accession>A0A139AK33</accession>
<feature type="domain" description="Protein kinase" evidence="8">
    <location>
        <begin position="26"/>
        <end position="284"/>
    </location>
</feature>
<dbReference type="PANTHER" id="PTHR24113">
    <property type="entry name" value="RAN GTPASE-ACTIVATING PROTEIN 1"/>
    <property type="match status" value="1"/>
</dbReference>
<keyword evidence="4" id="KW-0677">Repeat</keyword>
<keyword evidence="2" id="KW-0418">Kinase</keyword>
<feature type="binding site" evidence="7">
    <location>
        <position position="54"/>
    </location>
    <ligand>
        <name>ATP</name>
        <dbReference type="ChEBI" id="CHEBI:30616"/>
    </ligand>
</feature>
<dbReference type="InterPro" id="IPR001245">
    <property type="entry name" value="Ser-Thr/Tyr_kinase_cat_dom"/>
</dbReference>
<dbReference type="SUPFAM" id="SSF52047">
    <property type="entry name" value="RNI-like"/>
    <property type="match status" value="2"/>
</dbReference>